<comment type="caution">
    <text evidence="2">The sequence shown here is derived from an EMBL/GenBank/DDBJ whole genome shotgun (WGS) entry which is preliminary data.</text>
</comment>
<sequence>MVHLAFGEYRPTLPGLLGIVLLCGACGHLPSILDFSHGTVALRPRAASSGSVLVERSFITFINQTVDAASKLEGSALLRAVTGASPIEQLDDAGRIALAASADDGSEALETARNSTSSSSSSSSSSFESIQRETAQLLPPPP</sequence>
<proteinExistence type="predicted"/>
<dbReference type="Proteomes" id="UP000660262">
    <property type="component" value="Unassembled WGS sequence"/>
</dbReference>
<keyword evidence="3" id="KW-1185">Reference proteome</keyword>
<name>A0A830H8Z2_9CHLO</name>
<dbReference type="AlphaFoldDB" id="A0A830H8Z2"/>
<evidence type="ECO:0000313" key="2">
    <source>
        <dbReference type="EMBL" id="GHP02470.1"/>
    </source>
</evidence>
<protein>
    <submittedName>
        <fullName evidence="2">Uncharacterized protein</fullName>
    </submittedName>
</protein>
<feature type="region of interest" description="Disordered" evidence="1">
    <location>
        <begin position="107"/>
        <end position="142"/>
    </location>
</feature>
<feature type="compositionally biased region" description="Low complexity" evidence="1">
    <location>
        <begin position="115"/>
        <end position="126"/>
    </location>
</feature>
<evidence type="ECO:0000256" key="1">
    <source>
        <dbReference type="SAM" id="MobiDB-lite"/>
    </source>
</evidence>
<accession>A0A830H8Z2</accession>
<dbReference type="EMBL" id="BNJQ01000003">
    <property type="protein sequence ID" value="GHP02470.1"/>
    <property type="molecule type" value="Genomic_DNA"/>
</dbReference>
<gene>
    <name evidence="2" type="ORF">PPROV_000122700</name>
</gene>
<evidence type="ECO:0000313" key="3">
    <source>
        <dbReference type="Proteomes" id="UP000660262"/>
    </source>
</evidence>
<organism evidence="2 3">
    <name type="scientific">Pycnococcus provasolii</name>
    <dbReference type="NCBI Taxonomy" id="41880"/>
    <lineage>
        <taxon>Eukaryota</taxon>
        <taxon>Viridiplantae</taxon>
        <taxon>Chlorophyta</taxon>
        <taxon>Pseudoscourfieldiophyceae</taxon>
        <taxon>Pseudoscourfieldiales</taxon>
        <taxon>Pycnococcaceae</taxon>
        <taxon>Pycnococcus</taxon>
    </lineage>
</organism>
<reference evidence="2" key="1">
    <citation type="submission" date="2020-10" db="EMBL/GenBank/DDBJ databases">
        <title>Unveiling of a novel bifunctional photoreceptor, Dualchrome1, isolated from a cosmopolitan green alga.</title>
        <authorList>
            <person name="Suzuki S."/>
            <person name="Kawachi M."/>
        </authorList>
    </citation>
    <scope>NUCLEOTIDE SEQUENCE</scope>
    <source>
        <strain evidence="2">NIES 2893</strain>
    </source>
</reference>